<keyword evidence="3" id="KW-1185">Reference proteome</keyword>
<gene>
    <name evidence="2" type="ORF">TSUD_367890</name>
</gene>
<evidence type="ECO:0000313" key="3">
    <source>
        <dbReference type="Proteomes" id="UP000242715"/>
    </source>
</evidence>
<dbReference type="EMBL" id="DF973164">
    <property type="protein sequence ID" value="GAU16842.1"/>
    <property type="molecule type" value="Genomic_DNA"/>
</dbReference>
<dbReference type="Proteomes" id="UP000242715">
    <property type="component" value="Unassembled WGS sequence"/>
</dbReference>
<name>A0A2Z6LLY1_TRISU</name>
<accession>A0A2Z6LLY1</accession>
<reference evidence="3" key="1">
    <citation type="journal article" date="2017" name="Front. Plant Sci.">
        <title>Climate Clever Clovers: New Paradigm to Reduce the Environmental Footprint of Ruminants by Breeding Low Methanogenic Forages Utilizing Haplotype Variation.</title>
        <authorList>
            <person name="Kaur P."/>
            <person name="Appels R."/>
            <person name="Bayer P.E."/>
            <person name="Keeble-Gagnere G."/>
            <person name="Wang J."/>
            <person name="Hirakawa H."/>
            <person name="Shirasawa K."/>
            <person name="Vercoe P."/>
            <person name="Stefanova K."/>
            <person name="Durmic Z."/>
            <person name="Nichols P."/>
            <person name="Revell C."/>
            <person name="Isobe S.N."/>
            <person name="Edwards D."/>
            <person name="Erskine W."/>
        </authorList>
    </citation>
    <scope>NUCLEOTIDE SEQUENCE [LARGE SCALE GENOMIC DNA]</scope>
    <source>
        <strain evidence="3">cv. Daliak</strain>
    </source>
</reference>
<protein>
    <recommendedName>
        <fullName evidence="4">Transmembrane protein</fullName>
    </recommendedName>
</protein>
<sequence length="134" mass="14491">MASSGGLVFGSMFFLFLFSVVLVFLCFGQILVPIDGGSFFGFVVDCWFACVDGVALSRSALRITVFLLGAVVYACFGPRVLYLYGVLVVASVSGGLCGDRFHFGMFGFGSNFVGSRFHVLEAVWCFQFQAVVAR</sequence>
<evidence type="ECO:0008006" key="4">
    <source>
        <dbReference type="Google" id="ProtNLM"/>
    </source>
</evidence>
<dbReference type="AlphaFoldDB" id="A0A2Z6LLY1"/>
<keyword evidence="1" id="KW-0472">Membrane</keyword>
<evidence type="ECO:0000313" key="2">
    <source>
        <dbReference type="EMBL" id="GAU16842.1"/>
    </source>
</evidence>
<feature type="transmembrane region" description="Helical" evidence="1">
    <location>
        <begin position="7"/>
        <end position="32"/>
    </location>
</feature>
<keyword evidence="1" id="KW-1133">Transmembrane helix</keyword>
<organism evidence="2 3">
    <name type="scientific">Trifolium subterraneum</name>
    <name type="common">Subterranean clover</name>
    <dbReference type="NCBI Taxonomy" id="3900"/>
    <lineage>
        <taxon>Eukaryota</taxon>
        <taxon>Viridiplantae</taxon>
        <taxon>Streptophyta</taxon>
        <taxon>Embryophyta</taxon>
        <taxon>Tracheophyta</taxon>
        <taxon>Spermatophyta</taxon>
        <taxon>Magnoliopsida</taxon>
        <taxon>eudicotyledons</taxon>
        <taxon>Gunneridae</taxon>
        <taxon>Pentapetalae</taxon>
        <taxon>rosids</taxon>
        <taxon>fabids</taxon>
        <taxon>Fabales</taxon>
        <taxon>Fabaceae</taxon>
        <taxon>Papilionoideae</taxon>
        <taxon>50 kb inversion clade</taxon>
        <taxon>NPAAA clade</taxon>
        <taxon>Hologalegina</taxon>
        <taxon>IRL clade</taxon>
        <taxon>Trifolieae</taxon>
        <taxon>Trifolium</taxon>
    </lineage>
</organism>
<feature type="transmembrane region" description="Helical" evidence="1">
    <location>
        <begin position="63"/>
        <end position="84"/>
    </location>
</feature>
<proteinExistence type="predicted"/>
<evidence type="ECO:0000256" key="1">
    <source>
        <dbReference type="SAM" id="Phobius"/>
    </source>
</evidence>
<keyword evidence="1" id="KW-0812">Transmembrane</keyword>